<feature type="domain" description="Putative Flp pilus-assembly TadG-like N-terminal" evidence="2">
    <location>
        <begin position="12"/>
        <end position="58"/>
    </location>
</feature>
<sequence>MTPLRKSARDRGSMSVFVVIFSLAVILLAGLLVDGGAAINARLKAADIAEQAARGAADQIDVPLLRNTGQVRILGDDDVVCAKAEQIVDAQAAEGVEMEDCSPTPTEVTVVVSAHWDTVFLSMIGLDAYDMEGSAIAAPDEGA</sequence>
<evidence type="ECO:0000313" key="4">
    <source>
        <dbReference type="Proteomes" id="UP000650628"/>
    </source>
</evidence>
<proteinExistence type="predicted"/>
<keyword evidence="1" id="KW-1133">Transmembrane helix</keyword>
<dbReference type="EMBL" id="BOOO01000055">
    <property type="protein sequence ID" value="GII34725.1"/>
    <property type="molecule type" value="Genomic_DNA"/>
</dbReference>
<evidence type="ECO:0000259" key="2">
    <source>
        <dbReference type="Pfam" id="PF13400"/>
    </source>
</evidence>
<dbReference type="Proteomes" id="UP000650628">
    <property type="component" value="Unassembled WGS sequence"/>
</dbReference>
<feature type="transmembrane region" description="Helical" evidence="1">
    <location>
        <begin position="12"/>
        <end position="33"/>
    </location>
</feature>
<protein>
    <submittedName>
        <fullName evidence="3">Membrane protein</fullName>
    </submittedName>
</protein>
<dbReference type="InterPro" id="IPR028087">
    <property type="entry name" value="Tad_N"/>
</dbReference>
<evidence type="ECO:0000313" key="3">
    <source>
        <dbReference type="EMBL" id="GII34725.1"/>
    </source>
</evidence>
<keyword evidence="1" id="KW-0812">Transmembrane</keyword>
<dbReference type="AlphaFoldDB" id="A0A8J3U8Z9"/>
<accession>A0A8J3U8Z9</accession>
<dbReference type="Pfam" id="PF13400">
    <property type="entry name" value="Tad"/>
    <property type="match status" value="1"/>
</dbReference>
<comment type="caution">
    <text evidence="3">The sequence shown here is derived from an EMBL/GenBank/DDBJ whole genome shotgun (WGS) entry which is preliminary data.</text>
</comment>
<name>A0A8J3U8Z9_9ACTN</name>
<keyword evidence="4" id="KW-1185">Reference proteome</keyword>
<gene>
    <name evidence="3" type="ORF">Pmi06nite_81670</name>
</gene>
<organism evidence="3 4">
    <name type="scientific">Planotetraspora mira</name>
    <dbReference type="NCBI Taxonomy" id="58121"/>
    <lineage>
        <taxon>Bacteria</taxon>
        <taxon>Bacillati</taxon>
        <taxon>Actinomycetota</taxon>
        <taxon>Actinomycetes</taxon>
        <taxon>Streptosporangiales</taxon>
        <taxon>Streptosporangiaceae</taxon>
        <taxon>Planotetraspora</taxon>
    </lineage>
</organism>
<reference evidence="3 4" key="1">
    <citation type="submission" date="2021-01" db="EMBL/GenBank/DDBJ databases">
        <title>Whole genome shotgun sequence of Planotetraspora mira NBRC 15435.</title>
        <authorList>
            <person name="Komaki H."/>
            <person name="Tamura T."/>
        </authorList>
    </citation>
    <scope>NUCLEOTIDE SEQUENCE [LARGE SCALE GENOMIC DNA]</scope>
    <source>
        <strain evidence="3 4">NBRC 15435</strain>
    </source>
</reference>
<keyword evidence="1" id="KW-0472">Membrane</keyword>
<evidence type="ECO:0000256" key="1">
    <source>
        <dbReference type="SAM" id="Phobius"/>
    </source>
</evidence>
<dbReference type="RefSeq" id="WP_239114539.1">
    <property type="nucleotide sequence ID" value="NZ_BOOO01000055.1"/>
</dbReference>